<dbReference type="PROSITE" id="PS51134">
    <property type="entry name" value="ZF_TFIIB"/>
    <property type="match status" value="1"/>
</dbReference>
<dbReference type="GO" id="GO:0001006">
    <property type="term" value="F:RNA polymerase III type 3 promoter sequence-specific DNA binding"/>
    <property type="evidence" value="ECO:0007669"/>
    <property type="project" value="TreeGrafter"/>
</dbReference>
<dbReference type="Proteomes" id="UP000054097">
    <property type="component" value="Unassembled WGS sequence"/>
</dbReference>
<organism evidence="14 15">
    <name type="scientific">Serendipita vermifera MAFF 305830</name>
    <dbReference type="NCBI Taxonomy" id="933852"/>
    <lineage>
        <taxon>Eukaryota</taxon>
        <taxon>Fungi</taxon>
        <taxon>Dikarya</taxon>
        <taxon>Basidiomycota</taxon>
        <taxon>Agaricomycotina</taxon>
        <taxon>Agaricomycetes</taxon>
        <taxon>Sebacinales</taxon>
        <taxon>Serendipitaceae</taxon>
        <taxon>Serendipita</taxon>
    </lineage>
</organism>
<protein>
    <recommendedName>
        <fullName evidence="10">B-related factor 1</fullName>
    </recommendedName>
</protein>
<feature type="domain" description="TFIIB-type" evidence="13">
    <location>
        <begin position="1"/>
        <end position="30"/>
    </location>
</feature>
<evidence type="ECO:0000256" key="8">
    <source>
        <dbReference type="ARBA" id="ARBA00023163"/>
    </source>
</evidence>
<dbReference type="InterPro" id="IPR013150">
    <property type="entry name" value="TFIIB_cyclin"/>
</dbReference>
<dbReference type="PRINTS" id="PR00685">
    <property type="entry name" value="TIFACTORIIB"/>
</dbReference>
<sequence>MKCPVCLVGQIQSDSGTGSSFCLGCGCVVEENAMVSDMAFVQTSSGAAAAAGTFLNIGATSTRLKGPMGRTSGLESSEETKQRNLALLRNYQHAFKMSSEATSAAERHLKLAYDYSFTKGRHIEHVIAVCLYMGCKLQKTSHMLIDFADVLRINVYELGSTYLKWLNTLKWESSDPIWDINHPLDPSIYITRFVALLEFGDDEAKIKADAIRIATRFKEDWIHEGRRTAGICGASIYLAAQMNNYRRSIQEIVQVCKIADTTILKRLEEFSATASANLTVGDFRVTERPTEAADPPAFTRARQSERELREGPGAGRVAHRGRKRRRDEMEGEDDAEESRASSVPQSLPTEDEPLFLTNESPQRRITAPEETRPLRAPVSVDALSEGIFEGIGPLVPGGRAQSSMANSTAGDGSIDTAMQEQGDVSGTVAIRNGRKDSRTIDELAVNPAHVDDVRDLVESQAGQMILANVRPADVIQQDSDTQVLQVEEDALQGLDEEELDNYICDDGEAQMKERVWTEFNLDYLRKLAAKRFKDQTGEDINQKKKRKPKPKKTFTPGKTAFESVQAMMKNNKQFSKRINYNALKSALPDMLDEKIDEKDDDEYDDKEDEEKEDDAKEDETIAEVDDDPLRRFEQMRYRTDHEPNEFYEEA</sequence>
<keyword evidence="7" id="KW-0010">Activator</keyword>
<evidence type="ECO:0000256" key="9">
    <source>
        <dbReference type="ARBA" id="ARBA00023242"/>
    </source>
</evidence>
<dbReference type="PANTHER" id="PTHR11618:SF4">
    <property type="entry name" value="TRANSCRIPTION FACTOR IIIB 90 KDA SUBUNIT"/>
    <property type="match status" value="1"/>
</dbReference>
<name>A0A0C3AR24_SERVB</name>
<dbReference type="SUPFAM" id="SSF47954">
    <property type="entry name" value="Cyclin-like"/>
    <property type="match status" value="2"/>
</dbReference>
<dbReference type="PANTHER" id="PTHR11618">
    <property type="entry name" value="TRANSCRIPTION INITIATION FACTOR IIB-RELATED"/>
    <property type="match status" value="1"/>
</dbReference>
<feature type="compositionally biased region" description="Acidic residues" evidence="12">
    <location>
        <begin position="598"/>
        <end position="626"/>
    </location>
</feature>
<evidence type="ECO:0000313" key="14">
    <source>
        <dbReference type="EMBL" id="KIM26995.1"/>
    </source>
</evidence>
<comment type="subcellular location">
    <subcellularLocation>
        <location evidence="1">Nucleus</location>
    </subcellularLocation>
</comment>
<dbReference type="InterPro" id="IPR013137">
    <property type="entry name" value="Znf_TFIIB"/>
</dbReference>
<dbReference type="GO" id="GO:0097550">
    <property type="term" value="C:transcription preinitiation complex"/>
    <property type="evidence" value="ECO:0007669"/>
    <property type="project" value="TreeGrafter"/>
</dbReference>
<keyword evidence="8" id="KW-0804">Transcription</keyword>
<dbReference type="InterPro" id="IPR011665">
    <property type="entry name" value="BRF1_TBP-bd_dom"/>
</dbReference>
<dbReference type="Pfam" id="PF00382">
    <property type="entry name" value="TFIIB"/>
    <property type="match status" value="2"/>
</dbReference>
<evidence type="ECO:0000256" key="3">
    <source>
        <dbReference type="ARBA" id="ARBA00022723"/>
    </source>
</evidence>
<dbReference type="CDD" id="cd20554">
    <property type="entry name" value="CYCLIN_TFIIIB90_rpt2"/>
    <property type="match status" value="1"/>
</dbReference>
<dbReference type="OrthoDB" id="511529at2759"/>
<keyword evidence="5" id="KW-0862">Zinc</keyword>
<evidence type="ECO:0000259" key="13">
    <source>
        <dbReference type="PROSITE" id="PS51134"/>
    </source>
</evidence>
<dbReference type="GO" id="GO:0017025">
    <property type="term" value="F:TBP-class protein binding"/>
    <property type="evidence" value="ECO:0007669"/>
    <property type="project" value="InterPro"/>
</dbReference>
<comment type="similarity">
    <text evidence="2">Belongs to the TFIIB family.</text>
</comment>
<reference evidence="14 15" key="1">
    <citation type="submission" date="2014-04" db="EMBL/GenBank/DDBJ databases">
        <authorList>
            <consortium name="DOE Joint Genome Institute"/>
            <person name="Kuo A."/>
            <person name="Zuccaro A."/>
            <person name="Kohler A."/>
            <person name="Nagy L.G."/>
            <person name="Floudas D."/>
            <person name="Copeland A."/>
            <person name="Barry K.W."/>
            <person name="Cichocki N."/>
            <person name="Veneault-Fourrey C."/>
            <person name="LaButti K."/>
            <person name="Lindquist E.A."/>
            <person name="Lipzen A."/>
            <person name="Lundell T."/>
            <person name="Morin E."/>
            <person name="Murat C."/>
            <person name="Sun H."/>
            <person name="Tunlid A."/>
            <person name="Henrissat B."/>
            <person name="Grigoriev I.V."/>
            <person name="Hibbett D.S."/>
            <person name="Martin F."/>
            <person name="Nordberg H.P."/>
            <person name="Cantor M.N."/>
            <person name="Hua S.X."/>
        </authorList>
    </citation>
    <scope>NUCLEOTIDE SEQUENCE [LARGE SCALE GENOMIC DNA]</scope>
    <source>
        <strain evidence="14 15">MAFF 305830</strain>
    </source>
</reference>
<dbReference type="InterPro" id="IPR013763">
    <property type="entry name" value="Cyclin-like_dom"/>
</dbReference>
<dbReference type="FunFam" id="1.10.472.10:FF:000002">
    <property type="entry name" value="Transcription factor IIIB 90 kDa subunit"/>
    <property type="match status" value="1"/>
</dbReference>
<feature type="region of interest" description="Disordered" evidence="12">
    <location>
        <begin position="535"/>
        <end position="556"/>
    </location>
</feature>
<dbReference type="SMART" id="SM00385">
    <property type="entry name" value="CYCLIN"/>
    <property type="match status" value="2"/>
</dbReference>
<dbReference type="Gene3D" id="1.20.5.650">
    <property type="entry name" value="Single helix bin"/>
    <property type="match status" value="1"/>
</dbReference>
<feature type="compositionally biased region" description="Basic and acidic residues" evidence="12">
    <location>
        <begin position="627"/>
        <end position="644"/>
    </location>
</feature>
<dbReference type="STRING" id="933852.A0A0C3AR24"/>
<evidence type="ECO:0000313" key="15">
    <source>
        <dbReference type="Proteomes" id="UP000054097"/>
    </source>
</evidence>
<keyword evidence="9" id="KW-0539">Nucleus</keyword>
<dbReference type="GO" id="GO:0000995">
    <property type="term" value="F:RNA polymerase III general transcription initiation factor activity"/>
    <property type="evidence" value="ECO:0007669"/>
    <property type="project" value="TreeGrafter"/>
</dbReference>
<dbReference type="SUPFAM" id="SSF57783">
    <property type="entry name" value="Zinc beta-ribbon"/>
    <property type="match status" value="1"/>
</dbReference>
<keyword evidence="3" id="KW-0479">Metal-binding</keyword>
<dbReference type="GO" id="GO:0000126">
    <property type="term" value="C:transcription factor TFIIIB complex"/>
    <property type="evidence" value="ECO:0007669"/>
    <property type="project" value="TreeGrafter"/>
</dbReference>
<dbReference type="HOGENOM" id="CLU_010293_2_3_1"/>
<keyword evidence="4 11" id="KW-0863">Zinc-finger</keyword>
<dbReference type="Pfam" id="PF07741">
    <property type="entry name" value="BRF1"/>
    <property type="match status" value="1"/>
</dbReference>
<dbReference type="InterPro" id="IPR000812">
    <property type="entry name" value="TFIIB"/>
</dbReference>
<evidence type="ECO:0000256" key="1">
    <source>
        <dbReference type="ARBA" id="ARBA00004123"/>
    </source>
</evidence>
<dbReference type="GO" id="GO:0005634">
    <property type="term" value="C:nucleus"/>
    <property type="evidence" value="ECO:0007669"/>
    <property type="project" value="UniProtKB-SubCell"/>
</dbReference>
<feature type="region of interest" description="Disordered" evidence="12">
    <location>
        <begin position="286"/>
        <end position="373"/>
    </location>
</feature>
<dbReference type="Gene3D" id="1.10.472.170">
    <property type="match status" value="1"/>
</dbReference>
<evidence type="ECO:0000256" key="12">
    <source>
        <dbReference type="SAM" id="MobiDB-lite"/>
    </source>
</evidence>
<dbReference type="GO" id="GO:0008270">
    <property type="term" value="F:zinc ion binding"/>
    <property type="evidence" value="ECO:0007669"/>
    <property type="project" value="UniProtKB-KW"/>
</dbReference>
<evidence type="ECO:0000256" key="6">
    <source>
        <dbReference type="ARBA" id="ARBA00023015"/>
    </source>
</evidence>
<dbReference type="Gene3D" id="1.10.472.10">
    <property type="entry name" value="Cyclin-like"/>
    <property type="match status" value="1"/>
</dbReference>
<keyword evidence="15" id="KW-1185">Reference proteome</keyword>
<keyword evidence="6" id="KW-0805">Transcription regulation</keyword>
<dbReference type="InterPro" id="IPR036915">
    <property type="entry name" value="Cyclin-like_sf"/>
</dbReference>
<evidence type="ECO:0000256" key="7">
    <source>
        <dbReference type="ARBA" id="ARBA00023159"/>
    </source>
</evidence>
<evidence type="ECO:0000256" key="2">
    <source>
        <dbReference type="ARBA" id="ARBA00010857"/>
    </source>
</evidence>
<evidence type="ECO:0000256" key="10">
    <source>
        <dbReference type="ARBA" id="ARBA00031009"/>
    </source>
</evidence>
<proteinExistence type="inferred from homology"/>
<dbReference type="AlphaFoldDB" id="A0A0C3AR24"/>
<dbReference type="EMBL" id="KN824302">
    <property type="protein sequence ID" value="KIM26995.1"/>
    <property type="molecule type" value="Genomic_DNA"/>
</dbReference>
<evidence type="ECO:0000256" key="4">
    <source>
        <dbReference type="ARBA" id="ARBA00022771"/>
    </source>
</evidence>
<feature type="region of interest" description="Disordered" evidence="12">
    <location>
        <begin position="589"/>
        <end position="650"/>
    </location>
</feature>
<evidence type="ECO:0000256" key="11">
    <source>
        <dbReference type="PROSITE-ProRule" id="PRU00469"/>
    </source>
</evidence>
<feature type="compositionally biased region" description="Basic residues" evidence="12">
    <location>
        <begin position="543"/>
        <end position="552"/>
    </location>
</feature>
<dbReference type="GO" id="GO:0070897">
    <property type="term" value="P:transcription preinitiation complex assembly"/>
    <property type="evidence" value="ECO:0007669"/>
    <property type="project" value="InterPro"/>
</dbReference>
<evidence type="ECO:0000256" key="5">
    <source>
        <dbReference type="ARBA" id="ARBA00022833"/>
    </source>
</evidence>
<accession>A0A0C3AR24</accession>
<dbReference type="PROSITE" id="PS51257">
    <property type="entry name" value="PROKAR_LIPOPROTEIN"/>
    <property type="match status" value="1"/>
</dbReference>
<reference evidence="15" key="2">
    <citation type="submission" date="2015-01" db="EMBL/GenBank/DDBJ databases">
        <title>Evolutionary Origins and Diversification of the Mycorrhizal Mutualists.</title>
        <authorList>
            <consortium name="DOE Joint Genome Institute"/>
            <consortium name="Mycorrhizal Genomics Consortium"/>
            <person name="Kohler A."/>
            <person name="Kuo A."/>
            <person name="Nagy L.G."/>
            <person name="Floudas D."/>
            <person name="Copeland A."/>
            <person name="Barry K.W."/>
            <person name="Cichocki N."/>
            <person name="Veneault-Fourrey C."/>
            <person name="LaButti K."/>
            <person name="Lindquist E.A."/>
            <person name="Lipzen A."/>
            <person name="Lundell T."/>
            <person name="Morin E."/>
            <person name="Murat C."/>
            <person name="Riley R."/>
            <person name="Ohm R."/>
            <person name="Sun H."/>
            <person name="Tunlid A."/>
            <person name="Henrissat B."/>
            <person name="Grigoriev I.V."/>
            <person name="Hibbett D.S."/>
            <person name="Martin F."/>
        </authorList>
    </citation>
    <scope>NUCLEOTIDE SEQUENCE [LARGE SCALE GENOMIC DNA]</scope>
    <source>
        <strain evidence="15">MAFF 305830</strain>
    </source>
</reference>
<gene>
    <name evidence="14" type="ORF">M408DRAFT_176297</name>
</gene>